<dbReference type="Pfam" id="PF15880">
    <property type="entry name" value="NDUFV3"/>
    <property type="match status" value="1"/>
</dbReference>
<dbReference type="GO" id="GO:0005739">
    <property type="term" value="C:mitochondrion"/>
    <property type="evidence" value="ECO:0007669"/>
    <property type="project" value="InterPro"/>
</dbReference>
<dbReference type="OrthoDB" id="6161911at2759"/>
<dbReference type="InterPro" id="IPR026193">
    <property type="entry name" value="NDUFV3"/>
</dbReference>
<feature type="compositionally biased region" description="Polar residues" evidence="1">
    <location>
        <begin position="40"/>
        <end position="49"/>
    </location>
</feature>
<feature type="compositionally biased region" description="Pro residues" evidence="1">
    <location>
        <begin position="22"/>
        <end position="32"/>
    </location>
</feature>
<feature type="region of interest" description="Disordered" evidence="1">
    <location>
        <begin position="16"/>
        <end position="60"/>
    </location>
</feature>
<dbReference type="GO" id="GO:0045271">
    <property type="term" value="C:respiratory chain complex I"/>
    <property type="evidence" value="ECO:0007669"/>
    <property type="project" value="InterPro"/>
</dbReference>
<sequence length="97" mass="10672">MNVLRRNSFQVLSRFFSEGPQTTPPSLPPASPTLPDVPGLSSNVIQPASQPLGPGVDPQKTGAYKVPEYYQYDSTSFFEAEVEMSKFRLPQPSALKK</sequence>
<name>A0A9P0C4D6_CHRIL</name>
<proteinExistence type="predicted"/>
<dbReference type="Proteomes" id="UP001154114">
    <property type="component" value="Chromosome 7"/>
</dbReference>
<evidence type="ECO:0000313" key="3">
    <source>
        <dbReference type="Proteomes" id="UP001154114"/>
    </source>
</evidence>
<keyword evidence="3" id="KW-1185">Reference proteome</keyword>
<reference evidence="2" key="1">
    <citation type="submission" date="2021-12" db="EMBL/GenBank/DDBJ databases">
        <authorList>
            <person name="King R."/>
        </authorList>
    </citation>
    <scope>NUCLEOTIDE SEQUENCE</scope>
</reference>
<evidence type="ECO:0008006" key="4">
    <source>
        <dbReference type="Google" id="ProtNLM"/>
    </source>
</evidence>
<dbReference type="AlphaFoldDB" id="A0A9P0C4D6"/>
<gene>
    <name evidence="2" type="ORF">CINC_LOCUS12182</name>
</gene>
<organism evidence="2 3">
    <name type="scientific">Chrysodeixis includens</name>
    <name type="common">Soybean looper</name>
    <name type="synonym">Pseudoplusia includens</name>
    <dbReference type="NCBI Taxonomy" id="689277"/>
    <lineage>
        <taxon>Eukaryota</taxon>
        <taxon>Metazoa</taxon>
        <taxon>Ecdysozoa</taxon>
        <taxon>Arthropoda</taxon>
        <taxon>Hexapoda</taxon>
        <taxon>Insecta</taxon>
        <taxon>Pterygota</taxon>
        <taxon>Neoptera</taxon>
        <taxon>Endopterygota</taxon>
        <taxon>Lepidoptera</taxon>
        <taxon>Glossata</taxon>
        <taxon>Ditrysia</taxon>
        <taxon>Noctuoidea</taxon>
        <taxon>Noctuidae</taxon>
        <taxon>Plusiinae</taxon>
        <taxon>Chrysodeixis</taxon>
    </lineage>
</organism>
<protein>
    <recommendedName>
        <fullName evidence="4">NADH dehydrogenase [ubiquinone] flavoprotein 3, mitochondrial</fullName>
    </recommendedName>
</protein>
<accession>A0A9P0C4D6</accession>
<evidence type="ECO:0000256" key="1">
    <source>
        <dbReference type="SAM" id="MobiDB-lite"/>
    </source>
</evidence>
<dbReference type="EMBL" id="LR824010">
    <property type="protein sequence ID" value="CAH0625624.1"/>
    <property type="molecule type" value="Genomic_DNA"/>
</dbReference>
<evidence type="ECO:0000313" key="2">
    <source>
        <dbReference type="EMBL" id="CAH0625624.1"/>
    </source>
</evidence>